<evidence type="ECO:0000256" key="1">
    <source>
        <dbReference type="SAM" id="MobiDB-lite"/>
    </source>
</evidence>
<comment type="caution">
    <text evidence="2">The sequence shown here is derived from an EMBL/GenBank/DDBJ whole genome shotgun (WGS) entry which is preliminary data.</text>
</comment>
<reference evidence="3" key="1">
    <citation type="journal article" date="2023" name="Proc. Natl. Acad. Sci. U.S.A.">
        <title>Genomic and structural basis for evolution of tropane alkaloid biosynthesis.</title>
        <authorList>
            <person name="Wanga Y.-J."/>
            <person name="Taina T."/>
            <person name="Yua J.-Y."/>
            <person name="Lia J."/>
            <person name="Xua B."/>
            <person name="Chenc J."/>
            <person name="D'Auriad J.C."/>
            <person name="Huanga J.-P."/>
            <person name="Huanga S.-X."/>
        </authorList>
    </citation>
    <scope>NUCLEOTIDE SEQUENCE [LARGE SCALE GENOMIC DNA]</scope>
    <source>
        <strain evidence="3">cv. KIB-2019</strain>
    </source>
</reference>
<sequence length="88" mass="9351">MGEDTHSMAGNANAQSKQGSIHWKVMDIEDKGEEVLDLPQVIPLASPVVIGVDHVQDDNVNVIAPVDAPDVVHVDLNQVNAHDAACCC</sequence>
<dbReference type="AlphaFoldDB" id="A0A9Q1LTU5"/>
<evidence type="ECO:0000313" key="3">
    <source>
        <dbReference type="Proteomes" id="UP001152561"/>
    </source>
</evidence>
<gene>
    <name evidence="2" type="ORF">K7X08_016993</name>
</gene>
<evidence type="ECO:0000313" key="2">
    <source>
        <dbReference type="EMBL" id="KAJ8542127.1"/>
    </source>
</evidence>
<proteinExistence type="predicted"/>
<dbReference type="EMBL" id="JAJAGQ010000015">
    <property type="protein sequence ID" value="KAJ8542127.1"/>
    <property type="molecule type" value="Genomic_DNA"/>
</dbReference>
<protein>
    <submittedName>
        <fullName evidence="2">Uncharacterized protein</fullName>
    </submittedName>
</protein>
<accession>A0A9Q1LTU5</accession>
<feature type="region of interest" description="Disordered" evidence="1">
    <location>
        <begin position="1"/>
        <end position="20"/>
    </location>
</feature>
<keyword evidence="3" id="KW-1185">Reference proteome</keyword>
<organism evidence="2 3">
    <name type="scientific">Anisodus acutangulus</name>
    <dbReference type="NCBI Taxonomy" id="402998"/>
    <lineage>
        <taxon>Eukaryota</taxon>
        <taxon>Viridiplantae</taxon>
        <taxon>Streptophyta</taxon>
        <taxon>Embryophyta</taxon>
        <taxon>Tracheophyta</taxon>
        <taxon>Spermatophyta</taxon>
        <taxon>Magnoliopsida</taxon>
        <taxon>eudicotyledons</taxon>
        <taxon>Gunneridae</taxon>
        <taxon>Pentapetalae</taxon>
        <taxon>asterids</taxon>
        <taxon>lamiids</taxon>
        <taxon>Solanales</taxon>
        <taxon>Solanaceae</taxon>
        <taxon>Solanoideae</taxon>
        <taxon>Hyoscyameae</taxon>
        <taxon>Anisodus</taxon>
    </lineage>
</organism>
<feature type="compositionally biased region" description="Polar residues" evidence="1">
    <location>
        <begin position="8"/>
        <end position="19"/>
    </location>
</feature>
<name>A0A9Q1LTU5_9SOLA</name>
<dbReference type="Proteomes" id="UP001152561">
    <property type="component" value="Unassembled WGS sequence"/>
</dbReference>